<protein>
    <submittedName>
        <fullName evidence="2">DUF3443 family protein</fullName>
    </submittedName>
</protein>
<evidence type="ECO:0000313" key="2">
    <source>
        <dbReference type="EMBL" id="AXI01514.1"/>
    </source>
</evidence>
<feature type="chain" id="PRO_5016624793" evidence="1">
    <location>
        <begin position="20"/>
        <end position="420"/>
    </location>
</feature>
<dbReference type="Proteomes" id="UP000253940">
    <property type="component" value="Chromosome"/>
</dbReference>
<gene>
    <name evidence="2" type="ORF">HYN46_00525</name>
</gene>
<feature type="signal peptide" evidence="1">
    <location>
        <begin position="1"/>
        <end position="19"/>
    </location>
</feature>
<evidence type="ECO:0000313" key="3">
    <source>
        <dbReference type="Proteomes" id="UP000253940"/>
    </source>
</evidence>
<sequence>MLNQMILAVFLGLSMMSLAGCGGGGGGSAAPAPTSAPTPPAAANNVVPISIGAGASPRYINSLYVSVKICAPGTQNCTSIDRVLLDTGSTGLRIAASALPASFELPNKVDANNQRYAQCFQFVGGNTWGGLKTADLYMGGEVAQKLDLQVVDDSSFASQPAACSNSSASSGNFLSDGVNGILGISSAVSDCGVDCSGQVANPVYYVCTNTQSCTSITMPVANQLKNPITLFANDNNGSAITLPAVPVQGAVSVTGSLIFGIGTQNNNGLGNATVLQVNPGDFTFRADYNNATYVDSYMDSGTNLYVIPNVNNTIPTCSDSDKKAKNLFCPTTSLDRSATIFGQNNLSKVVPFSVGNASSLFAQNPSFAVFNNIATASSKSTSLETSSFVFGLPFFLGKTVFTAIEGKTTPSSTPTPYVAF</sequence>
<dbReference type="AlphaFoldDB" id="A0A345P2K5"/>
<evidence type="ECO:0000256" key="1">
    <source>
        <dbReference type="SAM" id="SignalP"/>
    </source>
</evidence>
<keyword evidence="1" id="KW-0732">Signal</keyword>
<accession>A0A345P2K5</accession>
<proteinExistence type="predicted"/>
<dbReference type="Pfam" id="PF11925">
    <property type="entry name" value="DUF3443"/>
    <property type="match status" value="1"/>
</dbReference>
<dbReference type="KEGG" id="mbah:HYN46_00525"/>
<keyword evidence="3" id="KW-1185">Reference proteome</keyword>
<dbReference type="EMBL" id="CP031222">
    <property type="protein sequence ID" value="AXI01514.1"/>
    <property type="molecule type" value="Genomic_DNA"/>
</dbReference>
<dbReference type="OrthoDB" id="5289858at2"/>
<dbReference type="RefSeq" id="WP_114897624.1">
    <property type="nucleotide sequence ID" value="NZ_CP031222.1"/>
</dbReference>
<organism evidence="2 3">
    <name type="scientific">Aquirhabdus parva</name>
    <dbReference type="NCBI Taxonomy" id="2283318"/>
    <lineage>
        <taxon>Bacteria</taxon>
        <taxon>Pseudomonadati</taxon>
        <taxon>Pseudomonadota</taxon>
        <taxon>Gammaproteobacteria</taxon>
        <taxon>Moraxellales</taxon>
        <taxon>Moraxellaceae</taxon>
        <taxon>Aquirhabdus</taxon>
    </lineage>
</organism>
<reference evidence="2 3" key="1">
    <citation type="submission" date="2018-07" db="EMBL/GenBank/DDBJ databases">
        <title>Genome sequencing of Moraxellaceae gen. HYN0046.</title>
        <authorList>
            <person name="Kim M."/>
            <person name="Yi H."/>
        </authorList>
    </citation>
    <scope>NUCLEOTIDE SEQUENCE [LARGE SCALE GENOMIC DNA]</scope>
    <source>
        <strain evidence="2 3">HYN0046</strain>
    </source>
</reference>
<name>A0A345P2K5_9GAMM</name>
<dbReference type="InterPro" id="IPR021847">
    <property type="entry name" value="DUF3443"/>
</dbReference>